<dbReference type="Proteomes" id="UP001234297">
    <property type="component" value="Chromosome 7"/>
</dbReference>
<accession>A0ACC2LE75</accession>
<protein>
    <submittedName>
        <fullName evidence="1">Uncharacterized protein</fullName>
    </submittedName>
</protein>
<evidence type="ECO:0000313" key="2">
    <source>
        <dbReference type="Proteomes" id="UP001234297"/>
    </source>
</evidence>
<comment type="caution">
    <text evidence="1">The sequence shown here is derived from an EMBL/GenBank/DDBJ whole genome shotgun (WGS) entry which is preliminary data.</text>
</comment>
<reference evidence="1 2" key="1">
    <citation type="journal article" date="2022" name="Hortic Res">
        <title>A haplotype resolved chromosomal level avocado genome allows analysis of novel avocado genes.</title>
        <authorList>
            <person name="Nath O."/>
            <person name="Fletcher S.J."/>
            <person name="Hayward A."/>
            <person name="Shaw L.M."/>
            <person name="Masouleh A.K."/>
            <person name="Furtado A."/>
            <person name="Henry R.J."/>
            <person name="Mitter N."/>
        </authorList>
    </citation>
    <scope>NUCLEOTIDE SEQUENCE [LARGE SCALE GENOMIC DNA]</scope>
    <source>
        <strain evidence="2">cv. Hass</strain>
    </source>
</reference>
<evidence type="ECO:0000313" key="1">
    <source>
        <dbReference type="EMBL" id="KAJ8631764.1"/>
    </source>
</evidence>
<proteinExistence type="predicted"/>
<gene>
    <name evidence="1" type="ORF">MRB53_025087</name>
</gene>
<dbReference type="EMBL" id="CM056815">
    <property type="protein sequence ID" value="KAJ8631764.1"/>
    <property type="molecule type" value="Genomic_DNA"/>
</dbReference>
<sequence>MSTSWIYLDIFPKKDCIYDHNRGKKELKIWRIRSPIIDCPRLKSEILETSLSDPPILERIRTQQEKSSLLALGSFESVEKSRFELRPRGYGLEEFFVPRILNRCCIRKKSKLFRLCSGIEEIAIKQLELPFSLYFSGALFYIFLVGK</sequence>
<keyword evidence="2" id="KW-1185">Reference proteome</keyword>
<organism evidence="1 2">
    <name type="scientific">Persea americana</name>
    <name type="common">Avocado</name>
    <dbReference type="NCBI Taxonomy" id="3435"/>
    <lineage>
        <taxon>Eukaryota</taxon>
        <taxon>Viridiplantae</taxon>
        <taxon>Streptophyta</taxon>
        <taxon>Embryophyta</taxon>
        <taxon>Tracheophyta</taxon>
        <taxon>Spermatophyta</taxon>
        <taxon>Magnoliopsida</taxon>
        <taxon>Magnoliidae</taxon>
        <taxon>Laurales</taxon>
        <taxon>Lauraceae</taxon>
        <taxon>Persea</taxon>
    </lineage>
</organism>
<name>A0ACC2LE75_PERAE</name>